<evidence type="ECO:0000313" key="6">
    <source>
        <dbReference type="Proteomes" id="UP000650224"/>
    </source>
</evidence>
<dbReference type="PROSITE" id="PS00061">
    <property type="entry name" value="ADH_SHORT"/>
    <property type="match status" value="1"/>
</dbReference>
<dbReference type="PANTHER" id="PTHR44196:SF1">
    <property type="entry name" value="DEHYDROGENASE_REDUCTASE SDR FAMILY MEMBER 7B"/>
    <property type="match status" value="1"/>
</dbReference>
<keyword evidence="6" id="KW-1185">Reference proteome</keyword>
<dbReference type="PRINTS" id="PR00080">
    <property type="entry name" value="SDRFAMILY"/>
</dbReference>
<dbReference type="GO" id="GO:0016491">
    <property type="term" value="F:oxidoreductase activity"/>
    <property type="evidence" value="ECO:0007669"/>
    <property type="project" value="UniProtKB-KW"/>
</dbReference>
<protein>
    <submittedName>
        <fullName evidence="5">SDR family oxidoreductase</fullName>
    </submittedName>
</protein>
<dbReference type="InterPro" id="IPR002347">
    <property type="entry name" value="SDR_fam"/>
</dbReference>
<dbReference type="NCBIfam" id="NF006073">
    <property type="entry name" value="PRK08219.1"/>
    <property type="match status" value="1"/>
</dbReference>
<evidence type="ECO:0000256" key="1">
    <source>
        <dbReference type="ARBA" id="ARBA00006484"/>
    </source>
</evidence>
<evidence type="ECO:0000313" key="5">
    <source>
        <dbReference type="EMBL" id="MBD8029193.1"/>
    </source>
</evidence>
<evidence type="ECO:0000256" key="3">
    <source>
        <dbReference type="RuleBase" id="RU000363"/>
    </source>
</evidence>
<evidence type="ECO:0000256" key="2">
    <source>
        <dbReference type="ARBA" id="ARBA00023002"/>
    </source>
</evidence>
<dbReference type="InterPro" id="IPR057326">
    <property type="entry name" value="KR_dom"/>
</dbReference>
<gene>
    <name evidence="5" type="ORF">H9627_02420</name>
</gene>
<name>A0A8I0LEZ2_9CORY</name>
<reference evidence="5 6" key="1">
    <citation type="submission" date="2020-08" db="EMBL/GenBank/DDBJ databases">
        <title>A Genomic Blueprint of the Chicken Gut Microbiome.</title>
        <authorList>
            <person name="Gilroy R."/>
            <person name="Ravi A."/>
            <person name="Getino M."/>
            <person name="Pursley I."/>
            <person name="Horton D.L."/>
            <person name="Alikhan N.-F."/>
            <person name="Baker D."/>
            <person name="Gharbi K."/>
            <person name="Hall N."/>
            <person name="Watson M."/>
            <person name="Adriaenssens E.M."/>
            <person name="Foster-Nyarko E."/>
            <person name="Jarju S."/>
            <person name="Secka A."/>
            <person name="Antonio M."/>
            <person name="Oren A."/>
            <person name="Chaudhuri R."/>
            <person name="La Ragione R.M."/>
            <person name="Hildebrand F."/>
            <person name="Pallen M.J."/>
        </authorList>
    </citation>
    <scope>NUCLEOTIDE SEQUENCE [LARGE SCALE GENOMIC DNA]</scope>
    <source>
        <strain evidence="5 6">Sa1YVA5</strain>
    </source>
</reference>
<dbReference type="InterPro" id="IPR020904">
    <property type="entry name" value="Sc_DH/Rdtase_CS"/>
</dbReference>
<dbReference type="InterPro" id="IPR036291">
    <property type="entry name" value="NAD(P)-bd_dom_sf"/>
</dbReference>
<dbReference type="EMBL" id="JACSPR010000001">
    <property type="protein sequence ID" value="MBD8029193.1"/>
    <property type="molecule type" value="Genomic_DNA"/>
</dbReference>
<dbReference type="Gene3D" id="3.40.50.720">
    <property type="entry name" value="NAD(P)-binding Rossmann-like Domain"/>
    <property type="match status" value="1"/>
</dbReference>
<keyword evidence="2" id="KW-0560">Oxidoreductase</keyword>
<dbReference type="RefSeq" id="WP_191732413.1">
    <property type="nucleotide sequence ID" value="NZ_JACSPR010000001.1"/>
</dbReference>
<comment type="caution">
    <text evidence="5">The sequence shown here is derived from an EMBL/GenBank/DDBJ whole genome shotgun (WGS) entry which is preliminary data.</text>
</comment>
<organism evidence="5 6">
    <name type="scientific">Corynebacterium gallinarum</name>
    <dbReference type="NCBI Taxonomy" id="2762214"/>
    <lineage>
        <taxon>Bacteria</taxon>
        <taxon>Bacillati</taxon>
        <taxon>Actinomycetota</taxon>
        <taxon>Actinomycetes</taxon>
        <taxon>Mycobacteriales</taxon>
        <taxon>Corynebacteriaceae</taxon>
        <taxon>Corynebacterium</taxon>
    </lineage>
</organism>
<dbReference type="Proteomes" id="UP000650224">
    <property type="component" value="Unassembled WGS sequence"/>
</dbReference>
<accession>A0A8I0LEZ2</accession>
<dbReference type="Pfam" id="PF00106">
    <property type="entry name" value="adh_short"/>
    <property type="match status" value="1"/>
</dbReference>
<dbReference type="PANTHER" id="PTHR44196">
    <property type="entry name" value="DEHYDROGENASE/REDUCTASE SDR FAMILY MEMBER 7B"/>
    <property type="match status" value="1"/>
</dbReference>
<proteinExistence type="inferred from homology"/>
<comment type="similarity">
    <text evidence="1 3">Belongs to the short-chain dehydrogenases/reductases (SDR) family.</text>
</comment>
<dbReference type="AlphaFoldDB" id="A0A8I0LEZ2"/>
<feature type="domain" description="Ketoreductase" evidence="4">
    <location>
        <begin position="4"/>
        <end position="181"/>
    </location>
</feature>
<dbReference type="SMART" id="SM00822">
    <property type="entry name" value="PKS_KR"/>
    <property type="match status" value="1"/>
</dbReference>
<sequence length="237" mass="25554">MSETVAVVTGATGGMGVEIVRDLSRDHRVYALGRNVEVLAQLEKLDNVVTVEADMVSDLLRGDGAGIDALRDLKRVDVLVHAAAIAHNRSVESATVRDWHDHLDLNVVVPAELTRQLLPAVREAQGQIVFINSGAGTGAHPGNTIYSASKHALRGLADALRREESTAGVRVSTVSPGPTDTPMLRGLVEDKGGEYRPEWYIEPVEVARAIRFVVDSGETTQITNVDVRPRVELADRG</sequence>
<dbReference type="GO" id="GO:0016020">
    <property type="term" value="C:membrane"/>
    <property type="evidence" value="ECO:0007669"/>
    <property type="project" value="TreeGrafter"/>
</dbReference>
<dbReference type="PRINTS" id="PR00081">
    <property type="entry name" value="GDHRDH"/>
</dbReference>
<evidence type="ECO:0000259" key="4">
    <source>
        <dbReference type="SMART" id="SM00822"/>
    </source>
</evidence>
<dbReference type="SUPFAM" id="SSF51735">
    <property type="entry name" value="NAD(P)-binding Rossmann-fold domains"/>
    <property type="match status" value="1"/>
</dbReference>